<name>A0AAD2HRI0_9AGAR</name>
<protein>
    <submittedName>
        <fullName evidence="1">Uncharacterized protein</fullName>
    </submittedName>
</protein>
<reference evidence="1" key="1">
    <citation type="submission" date="2023-11" db="EMBL/GenBank/DDBJ databases">
        <authorList>
            <person name="De Vega J J."/>
            <person name="De Vega J J."/>
        </authorList>
    </citation>
    <scope>NUCLEOTIDE SEQUENCE</scope>
</reference>
<evidence type="ECO:0000313" key="1">
    <source>
        <dbReference type="EMBL" id="CAK5279754.1"/>
    </source>
</evidence>
<dbReference type="EMBL" id="CAVNYO010000440">
    <property type="protein sequence ID" value="CAK5279754.1"/>
    <property type="molecule type" value="Genomic_DNA"/>
</dbReference>
<dbReference type="Proteomes" id="UP001295794">
    <property type="component" value="Unassembled WGS sequence"/>
</dbReference>
<dbReference type="AlphaFoldDB" id="A0AAD2HRI0"/>
<accession>A0AAD2HRI0</accession>
<sequence length="123" mass="14400">MFQEDQRHNDHLIELHHHFCARSLLQTDRLLLLLERSPLPPVTRASPVNTLVRAFRGLSVVRAYDVLPQPTLEDTYWLRREQPHAFLSAAASRLTCDWHHRWSSPSLKLARPDDRSFQDLASR</sequence>
<evidence type="ECO:0000313" key="2">
    <source>
        <dbReference type="Proteomes" id="UP001295794"/>
    </source>
</evidence>
<keyword evidence="2" id="KW-1185">Reference proteome</keyword>
<proteinExistence type="predicted"/>
<gene>
    <name evidence="1" type="ORF">MYCIT1_LOCUS30002</name>
</gene>
<organism evidence="1 2">
    <name type="scientific">Mycena citricolor</name>
    <dbReference type="NCBI Taxonomy" id="2018698"/>
    <lineage>
        <taxon>Eukaryota</taxon>
        <taxon>Fungi</taxon>
        <taxon>Dikarya</taxon>
        <taxon>Basidiomycota</taxon>
        <taxon>Agaricomycotina</taxon>
        <taxon>Agaricomycetes</taxon>
        <taxon>Agaricomycetidae</taxon>
        <taxon>Agaricales</taxon>
        <taxon>Marasmiineae</taxon>
        <taxon>Mycenaceae</taxon>
        <taxon>Mycena</taxon>
    </lineage>
</organism>
<comment type="caution">
    <text evidence="1">The sequence shown here is derived from an EMBL/GenBank/DDBJ whole genome shotgun (WGS) entry which is preliminary data.</text>
</comment>